<dbReference type="Proteomes" id="UP000692954">
    <property type="component" value="Unassembled WGS sequence"/>
</dbReference>
<evidence type="ECO:0000259" key="1">
    <source>
        <dbReference type="PROSITE" id="PS51166"/>
    </source>
</evidence>
<dbReference type="PROSITE" id="PS51166">
    <property type="entry name" value="CBM20"/>
    <property type="match status" value="1"/>
</dbReference>
<protein>
    <recommendedName>
        <fullName evidence="1">CBM20 domain-containing protein</fullName>
    </recommendedName>
</protein>
<dbReference type="OrthoDB" id="289377at2759"/>
<dbReference type="GO" id="GO:2001070">
    <property type="term" value="F:starch binding"/>
    <property type="evidence" value="ECO:0007669"/>
    <property type="project" value="InterPro"/>
</dbReference>
<dbReference type="PANTHER" id="PTHR15048">
    <property type="entry name" value="STARCH-BINDING DOMAIN-CONTAINING PROTEIN 1"/>
    <property type="match status" value="1"/>
</dbReference>
<sequence length="217" mass="26173">MKASQIFFTIIKQVNYGEAIYIVFDFTNWNLKKAIRMECQMNDHWTKEIDISCSYFEYKYVIGQYDNLFEREIVWEKGPNRTSENLKLLEKSQSKFQLEDIWEKRTMMFYLLDRKQKTKNRKNHQHNIILFGSVKALNSPVKFTNCQLSLKTQLYFLNLQLESEEVTNPIEVQIYMQAQFKERHIEIISKCVKLHFRNQPINICEEILPESKCYLLK</sequence>
<dbReference type="SMART" id="SM01065">
    <property type="entry name" value="CBM_2"/>
    <property type="match status" value="1"/>
</dbReference>
<comment type="caution">
    <text evidence="2">The sequence shown here is derived from an EMBL/GenBank/DDBJ whole genome shotgun (WGS) entry which is preliminary data.</text>
</comment>
<evidence type="ECO:0000313" key="3">
    <source>
        <dbReference type="Proteomes" id="UP000692954"/>
    </source>
</evidence>
<dbReference type="InterPro" id="IPR002044">
    <property type="entry name" value="CBM20"/>
</dbReference>
<name>A0A8S1R8Q3_9CILI</name>
<gene>
    <name evidence="2" type="ORF">PSON_ATCC_30995.1.T1460119</name>
</gene>
<evidence type="ECO:0000313" key="2">
    <source>
        <dbReference type="EMBL" id="CAD8123693.1"/>
    </source>
</evidence>
<dbReference type="PANTHER" id="PTHR15048:SF0">
    <property type="entry name" value="STARCH-BINDING DOMAIN-CONTAINING PROTEIN 1"/>
    <property type="match status" value="1"/>
</dbReference>
<feature type="domain" description="CBM20" evidence="1">
    <location>
        <begin position="1"/>
        <end position="104"/>
    </location>
</feature>
<dbReference type="Pfam" id="PF00686">
    <property type="entry name" value="CBM_20"/>
    <property type="match status" value="1"/>
</dbReference>
<organism evidence="2 3">
    <name type="scientific">Paramecium sonneborni</name>
    <dbReference type="NCBI Taxonomy" id="65129"/>
    <lineage>
        <taxon>Eukaryota</taxon>
        <taxon>Sar</taxon>
        <taxon>Alveolata</taxon>
        <taxon>Ciliophora</taxon>
        <taxon>Intramacronucleata</taxon>
        <taxon>Oligohymenophorea</taxon>
        <taxon>Peniculida</taxon>
        <taxon>Parameciidae</taxon>
        <taxon>Paramecium</taxon>
    </lineage>
</organism>
<reference evidence="2" key="1">
    <citation type="submission" date="2021-01" db="EMBL/GenBank/DDBJ databases">
        <authorList>
            <consortium name="Genoscope - CEA"/>
            <person name="William W."/>
        </authorList>
    </citation>
    <scope>NUCLEOTIDE SEQUENCE</scope>
</reference>
<proteinExistence type="predicted"/>
<dbReference type="GO" id="GO:0016020">
    <property type="term" value="C:membrane"/>
    <property type="evidence" value="ECO:0007669"/>
    <property type="project" value="TreeGrafter"/>
</dbReference>
<keyword evidence="3" id="KW-1185">Reference proteome</keyword>
<dbReference type="EMBL" id="CAJJDN010000146">
    <property type="protein sequence ID" value="CAD8123693.1"/>
    <property type="molecule type" value="Genomic_DNA"/>
</dbReference>
<accession>A0A8S1R8Q3</accession>
<dbReference type="AlphaFoldDB" id="A0A8S1R8Q3"/>